<accession>A0A1I0Q1X8</accession>
<dbReference type="SUPFAM" id="SSF111369">
    <property type="entry name" value="HlyD-like secretion proteins"/>
    <property type="match status" value="1"/>
</dbReference>
<feature type="coiled-coil region" evidence="3">
    <location>
        <begin position="88"/>
        <end position="115"/>
    </location>
</feature>
<dbReference type="AlphaFoldDB" id="A0A1I0Q1X8"/>
<keyword evidence="5" id="KW-1185">Reference proteome</keyword>
<comment type="subcellular location">
    <subcellularLocation>
        <location evidence="1">Cell envelope</location>
    </subcellularLocation>
</comment>
<evidence type="ECO:0000313" key="4">
    <source>
        <dbReference type="EMBL" id="SEW20792.1"/>
    </source>
</evidence>
<evidence type="ECO:0000256" key="3">
    <source>
        <dbReference type="SAM" id="Coils"/>
    </source>
</evidence>
<evidence type="ECO:0000256" key="1">
    <source>
        <dbReference type="ARBA" id="ARBA00004196"/>
    </source>
</evidence>
<sequence>MKKIYVLAGVALMMAACRGHEKDYDATGTFEATETTVFAEQSGALLSFDVNEGDLIEAARQVGLIDTMQTWLKIQQMDATKAVYQSQKPDMERQIAATRQQLTKAQQDKQRYRELVADGAAPSKMLDDATSQVKVLQKQLAAQISSLSTSTQTLDKQTAAAEVQKAQLQDMLRKCHIMTPAKGTVLEKYVERGEFVSVGKPLFKMADTESMYLRAYVTSVQLQHMKTGQQVKVFADYGDGQRKEYAGTISWISSRSEFTPKTILTDDERADLVYAIKVAIKNDGFVKIGMYGGLKL</sequence>
<proteinExistence type="predicted"/>
<dbReference type="Gene3D" id="2.40.30.170">
    <property type="match status" value="1"/>
</dbReference>
<dbReference type="PANTHER" id="PTHR32347">
    <property type="entry name" value="EFFLUX SYSTEM COMPONENT YKNX-RELATED"/>
    <property type="match status" value="1"/>
</dbReference>
<protein>
    <submittedName>
        <fullName evidence="4">HlyD family secretion protein</fullName>
    </submittedName>
</protein>
<dbReference type="InterPro" id="IPR050465">
    <property type="entry name" value="UPF0194_transport"/>
</dbReference>
<dbReference type="PROSITE" id="PS51257">
    <property type="entry name" value="PROKAR_LIPOPROTEIN"/>
    <property type="match status" value="1"/>
</dbReference>
<reference evidence="4 5" key="1">
    <citation type="submission" date="2016-10" db="EMBL/GenBank/DDBJ databases">
        <authorList>
            <person name="de Groot N.N."/>
        </authorList>
    </citation>
    <scope>NUCLEOTIDE SEQUENCE [LARGE SCALE GENOMIC DNA]</scope>
    <source>
        <strain evidence="4 5">TC2-24</strain>
    </source>
</reference>
<name>A0A1I0Q1X8_9BACT</name>
<gene>
    <name evidence="4" type="ORF">SAMN04487850_2146</name>
</gene>
<dbReference type="GO" id="GO:0030313">
    <property type="term" value="C:cell envelope"/>
    <property type="evidence" value="ECO:0007669"/>
    <property type="project" value="UniProtKB-SubCell"/>
</dbReference>
<dbReference type="RefSeq" id="WP_091916505.1">
    <property type="nucleotide sequence ID" value="NZ_FOIQ01000005.1"/>
</dbReference>
<keyword evidence="2 3" id="KW-0175">Coiled coil</keyword>
<evidence type="ECO:0000313" key="5">
    <source>
        <dbReference type="Proteomes" id="UP000199373"/>
    </source>
</evidence>
<dbReference type="EMBL" id="FOIQ01000005">
    <property type="protein sequence ID" value="SEW20792.1"/>
    <property type="molecule type" value="Genomic_DNA"/>
</dbReference>
<organism evidence="4 5">
    <name type="scientific">Prevotella aff. ruminicola Tc2-24</name>
    <dbReference type="NCBI Taxonomy" id="81582"/>
    <lineage>
        <taxon>Bacteria</taxon>
        <taxon>Pseudomonadati</taxon>
        <taxon>Bacteroidota</taxon>
        <taxon>Bacteroidia</taxon>
        <taxon>Bacteroidales</taxon>
        <taxon>Prevotellaceae</taxon>
        <taxon>Prevotella</taxon>
    </lineage>
</organism>
<dbReference type="Proteomes" id="UP000199373">
    <property type="component" value="Unassembled WGS sequence"/>
</dbReference>
<dbReference type="Gene3D" id="2.40.50.100">
    <property type="match status" value="1"/>
</dbReference>
<dbReference type="PANTHER" id="PTHR32347:SF23">
    <property type="entry name" value="BLL5650 PROTEIN"/>
    <property type="match status" value="1"/>
</dbReference>
<evidence type="ECO:0000256" key="2">
    <source>
        <dbReference type="ARBA" id="ARBA00023054"/>
    </source>
</evidence>